<accession>A0A1Y5PUI8</accession>
<protein>
    <submittedName>
        <fullName evidence="1">Uncharacterized protein</fullName>
    </submittedName>
</protein>
<dbReference type="KEGG" id="sphu:SPPYR_2538"/>
<proteinExistence type="predicted"/>
<dbReference type="AlphaFoldDB" id="A0A1Y5PUI8"/>
<name>A0A1Y5PUI8_9SPHN</name>
<sequence length="80" mass="8424">MESVTLYPVGKFSGRAAWSGKAVWEVRVDKSVWCKDLGTVVVGQTPRGFKEVTALPPGSAGEYKLVIRGAGVGEASLGLD</sequence>
<dbReference type="EMBL" id="LT598653">
    <property type="protein sequence ID" value="SBV33658.1"/>
    <property type="molecule type" value="Genomic_DNA"/>
</dbReference>
<reference evidence="1" key="1">
    <citation type="submission" date="2016-03" db="EMBL/GenBank/DDBJ databases">
        <authorList>
            <person name="Ploux O."/>
        </authorList>
    </citation>
    <scope>NUCLEOTIDE SEQUENCE</scope>
    <source>
        <strain evidence="1">UC10</strain>
    </source>
</reference>
<evidence type="ECO:0000313" key="1">
    <source>
        <dbReference type="EMBL" id="SBV33658.1"/>
    </source>
</evidence>
<organism evidence="1">
    <name type="scientific">uncultured Sphingopyxis sp</name>
    <dbReference type="NCBI Taxonomy" id="310581"/>
    <lineage>
        <taxon>Bacteria</taxon>
        <taxon>Pseudomonadati</taxon>
        <taxon>Pseudomonadota</taxon>
        <taxon>Alphaproteobacteria</taxon>
        <taxon>Sphingomonadales</taxon>
        <taxon>Sphingomonadaceae</taxon>
        <taxon>Sphingopyxis</taxon>
        <taxon>environmental samples</taxon>
    </lineage>
</organism>
<gene>
    <name evidence="1" type="ORF">SPPYR_2538</name>
</gene>